<feature type="domain" description="Aminotransferase class V" evidence="8">
    <location>
        <begin position="4"/>
        <end position="366"/>
    </location>
</feature>
<evidence type="ECO:0000256" key="1">
    <source>
        <dbReference type="ARBA" id="ARBA00001933"/>
    </source>
</evidence>
<dbReference type="NCBIfam" id="NF002806">
    <property type="entry name" value="PRK02948.1"/>
    <property type="match status" value="1"/>
</dbReference>
<dbReference type="InterPro" id="IPR015421">
    <property type="entry name" value="PyrdxlP-dep_Trfase_major"/>
</dbReference>
<dbReference type="GO" id="GO:0016782">
    <property type="term" value="F:transferase activity, transferring sulphur-containing groups"/>
    <property type="evidence" value="ECO:0007669"/>
    <property type="project" value="UniProtKB-ARBA"/>
</dbReference>
<keyword evidence="5" id="KW-0663">Pyridoxal phosphate</keyword>
<reference evidence="9" key="1">
    <citation type="journal article" date="2015" name="Nature">
        <title>Complex archaea that bridge the gap between prokaryotes and eukaryotes.</title>
        <authorList>
            <person name="Spang A."/>
            <person name="Saw J.H."/>
            <person name="Jorgensen S.L."/>
            <person name="Zaremba-Niedzwiedzka K."/>
            <person name="Martijn J."/>
            <person name="Lind A.E."/>
            <person name="van Eijk R."/>
            <person name="Schleper C."/>
            <person name="Guy L."/>
            <person name="Ettema T.J."/>
        </authorList>
    </citation>
    <scope>NUCLEOTIDE SEQUENCE</scope>
</reference>
<dbReference type="InterPro" id="IPR000192">
    <property type="entry name" value="Aminotrans_V_dom"/>
</dbReference>
<keyword evidence="4" id="KW-0479">Metal-binding</keyword>
<evidence type="ECO:0000256" key="5">
    <source>
        <dbReference type="ARBA" id="ARBA00022898"/>
    </source>
</evidence>
<dbReference type="Gene3D" id="3.90.1150.10">
    <property type="entry name" value="Aspartate Aminotransferase, domain 1"/>
    <property type="match status" value="1"/>
</dbReference>
<keyword evidence="3" id="KW-0808">Transferase</keyword>
<evidence type="ECO:0000259" key="8">
    <source>
        <dbReference type="Pfam" id="PF00266"/>
    </source>
</evidence>
<evidence type="ECO:0000256" key="6">
    <source>
        <dbReference type="ARBA" id="ARBA00023004"/>
    </source>
</evidence>
<dbReference type="AlphaFoldDB" id="A0A0F9TXP5"/>
<evidence type="ECO:0000256" key="7">
    <source>
        <dbReference type="ARBA" id="ARBA00023014"/>
    </source>
</evidence>
<dbReference type="SUPFAM" id="SSF53383">
    <property type="entry name" value="PLP-dependent transferases"/>
    <property type="match status" value="1"/>
</dbReference>
<keyword evidence="7" id="KW-0411">Iron-sulfur</keyword>
<comment type="caution">
    <text evidence="9">The sequence shown here is derived from an EMBL/GenBank/DDBJ whole genome shotgun (WGS) entry which is preliminary data.</text>
</comment>
<dbReference type="PANTHER" id="PTHR11601">
    <property type="entry name" value="CYSTEINE DESULFURYLASE FAMILY MEMBER"/>
    <property type="match status" value="1"/>
</dbReference>
<dbReference type="InterPro" id="IPR015424">
    <property type="entry name" value="PyrdxlP-dep_Trfase"/>
</dbReference>
<accession>A0A0F9TXP5</accession>
<gene>
    <name evidence="9" type="ORF">LCGC14_0597860</name>
</gene>
<dbReference type="InterPro" id="IPR016454">
    <property type="entry name" value="Cysteine_dSase"/>
</dbReference>
<comment type="cofactor">
    <cofactor evidence="1">
        <name>pyridoxal 5'-phosphate</name>
        <dbReference type="ChEBI" id="CHEBI:597326"/>
    </cofactor>
</comment>
<keyword evidence="6" id="KW-0408">Iron</keyword>
<evidence type="ECO:0000313" key="9">
    <source>
        <dbReference type="EMBL" id="KKN53891.1"/>
    </source>
</evidence>
<dbReference type="GO" id="GO:0046872">
    <property type="term" value="F:metal ion binding"/>
    <property type="evidence" value="ECO:0007669"/>
    <property type="project" value="UniProtKB-KW"/>
</dbReference>
<dbReference type="Gene3D" id="1.10.260.50">
    <property type="match status" value="1"/>
</dbReference>
<dbReference type="FunFam" id="3.40.640.10:FF:000084">
    <property type="entry name" value="IscS-like cysteine desulfurase"/>
    <property type="match status" value="1"/>
</dbReference>
<dbReference type="EMBL" id="LAZR01000953">
    <property type="protein sequence ID" value="KKN53891.1"/>
    <property type="molecule type" value="Genomic_DNA"/>
</dbReference>
<comment type="similarity">
    <text evidence="2">Belongs to the class-V pyridoxal-phosphate-dependent aminotransferase family. NifS/IscS subfamily.</text>
</comment>
<evidence type="ECO:0000256" key="2">
    <source>
        <dbReference type="ARBA" id="ARBA00006490"/>
    </source>
</evidence>
<dbReference type="PANTHER" id="PTHR11601:SF34">
    <property type="entry name" value="CYSTEINE DESULFURASE"/>
    <property type="match status" value="1"/>
</dbReference>
<dbReference type="GO" id="GO:0051536">
    <property type="term" value="F:iron-sulfur cluster binding"/>
    <property type="evidence" value="ECO:0007669"/>
    <property type="project" value="UniProtKB-KW"/>
</dbReference>
<dbReference type="Gene3D" id="3.40.640.10">
    <property type="entry name" value="Type I PLP-dependent aspartate aminotransferase-like (Major domain)"/>
    <property type="match status" value="1"/>
</dbReference>
<dbReference type="InterPro" id="IPR015422">
    <property type="entry name" value="PyrdxlP-dep_Trfase_small"/>
</dbReference>
<proteinExistence type="inferred from homology"/>
<evidence type="ECO:0000256" key="3">
    <source>
        <dbReference type="ARBA" id="ARBA00022679"/>
    </source>
</evidence>
<name>A0A0F9TXP5_9ZZZZ</name>
<sequence>MRRVYLDRIAATPLHPQVLEAMLPYLKENFGNPQSLHSVGQEALSAVEEAREKVAQLINCEPTEIFFTSSGSESNNFALKGLALAHQKKGTHIILSAVEHQSILHSAKSLEKLGFRVNSVPVDKWGMVDPEELKRAFSDETILVSVMLANNEVGTIEPIGEIARICRARDVLFHTDAVAAVGNIPVDVKELGVDALSLAGSQFYGPQGSAALFVKKGVRILPFIDGGIQESGRRAGTENVSGIVGLGKAAEIAKKEMEKRNEKVKLLRDRLVKLLPQKVEHVFLTGHPEKRLPHHASFCIEFVEGEAMLLNLDMQGISVSSGSACTSRALKASHVLLAMGIDHALAQGSLVFSLIEETTSEDIDYFLEVFPPIIERLRKMSPLYTEYLEEKGK</sequence>
<organism evidence="9">
    <name type="scientific">marine sediment metagenome</name>
    <dbReference type="NCBI Taxonomy" id="412755"/>
    <lineage>
        <taxon>unclassified sequences</taxon>
        <taxon>metagenomes</taxon>
        <taxon>ecological metagenomes</taxon>
    </lineage>
</organism>
<dbReference type="Pfam" id="PF00266">
    <property type="entry name" value="Aminotran_5"/>
    <property type="match status" value="1"/>
</dbReference>
<evidence type="ECO:0000256" key="4">
    <source>
        <dbReference type="ARBA" id="ARBA00022723"/>
    </source>
</evidence>
<dbReference type="PIRSF" id="PIRSF005572">
    <property type="entry name" value="NifS"/>
    <property type="match status" value="1"/>
</dbReference>
<protein>
    <recommendedName>
        <fullName evidence="8">Aminotransferase class V domain-containing protein</fullName>
    </recommendedName>
</protein>